<feature type="compositionally biased region" description="Polar residues" evidence="1">
    <location>
        <begin position="40"/>
        <end position="62"/>
    </location>
</feature>
<organism evidence="3 4">
    <name type="scientific">Anopheles sinensis</name>
    <name type="common">Mosquito</name>
    <dbReference type="NCBI Taxonomy" id="74873"/>
    <lineage>
        <taxon>Eukaryota</taxon>
        <taxon>Metazoa</taxon>
        <taxon>Ecdysozoa</taxon>
        <taxon>Arthropoda</taxon>
        <taxon>Hexapoda</taxon>
        <taxon>Insecta</taxon>
        <taxon>Pterygota</taxon>
        <taxon>Neoptera</taxon>
        <taxon>Endopterygota</taxon>
        <taxon>Diptera</taxon>
        <taxon>Nematocera</taxon>
        <taxon>Culicoidea</taxon>
        <taxon>Culicidae</taxon>
        <taxon>Anophelinae</taxon>
        <taxon>Anopheles</taxon>
    </lineage>
</organism>
<dbReference type="VEuPathDB" id="VectorBase:ASIC007611"/>
<evidence type="ECO:0000313" key="3">
    <source>
        <dbReference type="EnsemblMetazoa" id="ASIC007611-PA"/>
    </source>
</evidence>
<dbReference type="VEuPathDB" id="VectorBase:ASIS000098"/>
<dbReference type="EnsemblMetazoa" id="ASIC007611-RA">
    <property type="protein sequence ID" value="ASIC007611-PA"/>
    <property type="gene ID" value="ASIC007611"/>
</dbReference>
<protein>
    <submittedName>
        <fullName evidence="2">AGAP000756-PA-like protein</fullName>
    </submittedName>
</protein>
<reference evidence="3" key="2">
    <citation type="submission" date="2020-05" db="UniProtKB">
        <authorList>
            <consortium name="EnsemblMetazoa"/>
        </authorList>
    </citation>
    <scope>IDENTIFICATION</scope>
</reference>
<evidence type="ECO:0000313" key="4">
    <source>
        <dbReference type="Proteomes" id="UP000030765"/>
    </source>
</evidence>
<feature type="region of interest" description="Disordered" evidence="1">
    <location>
        <begin position="25"/>
        <end position="62"/>
    </location>
</feature>
<proteinExistence type="predicted"/>
<reference evidence="2 4" key="1">
    <citation type="journal article" date="2014" name="BMC Genomics">
        <title>Genome sequence of Anopheles sinensis provides insight into genetics basis of mosquito competence for malaria parasites.</title>
        <authorList>
            <person name="Zhou D."/>
            <person name="Zhang D."/>
            <person name="Ding G."/>
            <person name="Shi L."/>
            <person name="Hou Q."/>
            <person name="Ye Y."/>
            <person name="Xu Y."/>
            <person name="Zhou H."/>
            <person name="Xiong C."/>
            <person name="Li S."/>
            <person name="Yu J."/>
            <person name="Hong S."/>
            <person name="Yu X."/>
            <person name="Zou P."/>
            <person name="Chen C."/>
            <person name="Chang X."/>
            <person name="Wang W."/>
            <person name="Lv Y."/>
            <person name="Sun Y."/>
            <person name="Ma L."/>
            <person name="Shen B."/>
            <person name="Zhu C."/>
        </authorList>
    </citation>
    <scope>NUCLEOTIDE SEQUENCE [LARGE SCALE GENOMIC DNA]</scope>
</reference>
<dbReference type="OMA" id="GTHYRPA"/>
<dbReference type="AlphaFoldDB" id="A0A084VQJ0"/>
<sequence length="79" mass="8480">MVSELIYGVDGSKRCVWCGSTSISPTRVQRQDGTHYRPAASTQYRPSQQLPPAQSSGSDEGILSTLSSGFNSLVNNIFG</sequence>
<dbReference type="Proteomes" id="UP000030765">
    <property type="component" value="Unassembled WGS sequence"/>
</dbReference>
<dbReference type="EMBL" id="KE525003">
    <property type="protein sequence ID" value="KFB40234.1"/>
    <property type="molecule type" value="Genomic_DNA"/>
</dbReference>
<accession>A0A084VQJ0</accession>
<name>A0A084VQJ0_ANOSI</name>
<evidence type="ECO:0000313" key="2">
    <source>
        <dbReference type="EMBL" id="KFB40234.1"/>
    </source>
</evidence>
<evidence type="ECO:0000256" key="1">
    <source>
        <dbReference type="SAM" id="MobiDB-lite"/>
    </source>
</evidence>
<dbReference type="EMBL" id="ATLV01015217">
    <property type="status" value="NOT_ANNOTATED_CDS"/>
    <property type="molecule type" value="Genomic_DNA"/>
</dbReference>
<dbReference type="STRING" id="74873.A0A084VQJ0"/>
<gene>
    <name evidence="2" type="ORF">ZHAS_00007611</name>
</gene>
<keyword evidence="4" id="KW-1185">Reference proteome</keyword>